<feature type="transmembrane region" description="Helical" evidence="1">
    <location>
        <begin position="20"/>
        <end position="39"/>
    </location>
</feature>
<feature type="non-terminal residue" evidence="2">
    <location>
        <position position="66"/>
    </location>
</feature>
<proteinExistence type="predicted"/>
<dbReference type="RefSeq" id="WP_215822560.1">
    <property type="nucleotide sequence ID" value="NZ_JAGSOY010000211.1"/>
</dbReference>
<evidence type="ECO:0000313" key="3">
    <source>
        <dbReference type="Proteomes" id="UP000690515"/>
    </source>
</evidence>
<keyword evidence="1" id="KW-0472">Membrane</keyword>
<keyword evidence="1" id="KW-0812">Transmembrane</keyword>
<evidence type="ECO:0000256" key="1">
    <source>
        <dbReference type="SAM" id="Phobius"/>
    </source>
</evidence>
<gene>
    <name evidence="2" type="ORF">KCG35_24950</name>
</gene>
<feature type="transmembrane region" description="Helical" evidence="1">
    <location>
        <begin position="45"/>
        <end position="65"/>
    </location>
</feature>
<keyword evidence="1" id="KW-1133">Transmembrane helix</keyword>
<name>A0ABS5ZLK4_9GAMM</name>
<dbReference type="EMBL" id="JAGSOY010000211">
    <property type="protein sequence ID" value="MBU2714300.1"/>
    <property type="molecule type" value="Genomic_DNA"/>
</dbReference>
<organism evidence="2 3">
    <name type="scientific">Zooshikella harenae</name>
    <dbReference type="NCBI Taxonomy" id="2827238"/>
    <lineage>
        <taxon>Bacteria</taxon>
        <taxon>Pseudomonadati</taxon>
        <taxon>Pseudomonadota</taxon>
        <taxon>Gammaproteobacteria</taxon>
        <taxon>Oceanospirillales</taxon>
        <taxon>Zooshikellaceae</taxon>
        <taxon>Zooshikella</taxon>
    </lineage>
</organism>
<accession>A0ABS5ZLK4</accession>
<protein>
    <recommendedName>
        <fullName evidence="4">DUF2892 domain-containing protein</fullName>
    </recommendedName>
</protein>
<dbReference type="Proteomes" id="UP000690515">
    <property type="component" value="Unassembled WGS sequence"/>
</dbReference>
<sequence>MKYPTENEVKKIGPVVRGLAAFILSCSFFAGVGLVFVVAVVTEALIFVGLIVVCLMVHVTGSVAFR</sequence>
<reference evidence="2 3" key="1">
    <citation type="submission" date="2021-04" db="EMBL/GenBank/DDBJ databases">
        <authorList>
            <person name="Pira H."/>
            <person name="Risdian C."/>
            <person name="Wink J."/>
        </authorList>
    </citation>
    <scope>NUCLEOTIDE SEQUENCE [LARGE SCALE GENOMIC DNA]</scope>
    <source>
        <strain evidence="2 3">WH53</strain>
    </source>
</reference>
<comment type="caution">
    <text evidence="2">The sequence shown here is derived from an EMBL/GenBank/DDBJ whole genome shotgun (WGS) entry which is preliminary data.</text>
</comment>
<evidence type="ECO:0008006" key="4">
    <source>
        <dbReference type="Google" id="ProtNLM"/>
    </source>
</evidence>
<keyword evidence="3" id="KW-1185">Reference proteome</keyword>
<evidence type="ECO:0000313" key="2">
    <source>
        <dbReference type="EMBL" id="MBU2714300.1"/>
    </source>
</evidence>